<organism evidence="2 3">
    <name type="scientific">Lachnospira eligens (strain ATCC 27750 / DSM 3376 / VPI C15-48 / C15-B4)</name>
    <name type="common">Eubacterium eligens</name>
    <dbReference type="NCBI Taxonomy" id="515620"/>
    <lineage>
        <taxon>Bacteria</taxon>
        <taxon>Bacillati</taxon>
        <taxon>Bacillota</taxon>
        <taxon>Clostridia</taxon>
        <taxon>Lachnospirales</taxon>
        <taxon>Lachnospiraceae</taxon>
        <taxon>Lachnospira</taxon>
    </lineage>
</organism>
<sequence>MADIISEMDNMTDDEIRMQIALIDNVNIPNAVKETGHRLINVLADVANAFTESIGIKNSIDYEIKKVSDLVRDDTLKYKAVDRIQLKKMLWDRLCLMTPVIPKEEDNQKSTFEIVSKSIIDEAASVYMINKYMSPAHKIEEISIRYNNAFLSNIMSQLRNLDALQKKEYAEQIGRRLGMASMDVKRQVQKTLMPEKFNGEGIIDALKKQRSTAKLEAVIKLLGFEAFKTPEAEIKTFYQALKSMTRISKMQAVRYVWKISKSGDKKFYVPVDLMPSYIPADEKTVTDETEKEYMLMCQQMDKAEKELDRCIRDEENKLSRLNDMTEKYETAMLKYDEIRSEFQKLEVVKDDYIKNRKTEEESRRYYADVNETKRELDRNQEDCEKKKKKLRDIEREYEESKRRTEEKRENTANFKNIVKEQTLRRAQALKLKWSAFFFKFTFEDAVFETAVRKFSREELRNIEEILKEAHDSDTMLAVGDAEQIKAYTGGRRIAVISYKEHRITAIDCT</sequence>
<keyword evidence="1" id="KW-0175">Coiled coil</keyword>
<evidence type="ECO:0000313" key="3">
    <source>
        <dbReference type="Proteomes" id="UP000001476"/>
    </source>
</evidence>
<name>C4Z2M9_LACE2</name>
<dbReference type="GeneID" id="41356284"/>
<gene>
    <name evidence="2" type="ordered locus">EUBELI_01613</name>
</gene>
<protein>
    <submittedName>
        <fullName evidence="2">Uncharacterized protein</fullName>
    </submittedName>
</protein>
<dbReference type="STRING" id="515620.EUBELI_01613"/>
<dbReference type="KEGG" id="eel:EUBELI_01613"/>
<dbReference type="eggNOG" id="ENOG5030G8J">
    <property type="taxonomic scope" value="Bacteria"/>
</dbReference>
<dbReference type="EMBL" id="CP001104">
    <property type="protein sequence ID" value="ACR72604.1"/>
    <property type="molecule type" value="Genomic_DNA"/>
</dbReference>
<evidence type="ECO:0000313" key="2">
    <source>
        <dbReference type="EMBL" id="ACR72604.1"/>
    </source>
</evidence>
<dbReference type="HOGENOM" id="CLU_535002_0_0_9"/>
<dbReference type="AlphaFoldDB" id="C4Z2M9"/>
<proteinExistence type="predicted"/>
<keyword evidence="3" id="KW-1185">Reference proteome</keyword>
<reference evidence="2 3" key="1">
    <citation type="journal article" date="2009" name="Proc. Natl. Acad. Sci. U.S.A.">
        <title>Characterizing a model human gut microbiota composed of members of its two dominant bacterial phyla.</title>
        <authorList>
            <person name="Mahowald M.A."/>
            <person name="Rey F.E."/>
            <person name="Seedorf H."/>
            <person name="Turnbaugh P.J."/>
            <person name="Fulton R.S."/>
            <person name="Wollam A."/>
            <person name="Shah N."/>
            <person name="Wang C."/>
            <person name="Magrini V."/>
            <person name="Wilson R.K."/>
            <person name="Cantarel B.L."/>
            <person name="Coutinho P.M."/>
            <person name="Henrissat B."/>
            <person name="Crock L.W."/>
            <person name="Russell A."/>
            <person name="Verberkmoes N.C."/>
            <person name="Hettich R.L."/>
            <person name="Gordon J.I."/>
        </authorList>
    </citation>
    <scope>NUCLEOTIDE SEQUENCE [LARGE SCALE GENOMIC DNA]</scope>
    <source>
        <strain evidence="3">ATCC 27750 / DSM 3376 / VPI C15-48 / C15-B4</strain>
    </source>
</reference>
<dbReference type="RefSeq" id="WP_012739839.1">
    <property type="nucleotide sequence ID" value="NC_012778.1"/>
</dbReference>
<evidence type="ECO:0000256" key="1">
    <source>
        <dbReference type="SAM" id="Coils"/>
    </source>
</evidence>
<accession>C4Z2M9</accession>
<feature type="coiled-coil region" evidence="1">
    <location>
        <begin position="286"/>
        <end position="410"/>
    </location>
</feature>
<dbReference type="Proteomes" id="UP000001476">
    <property type="component" value="Chromosome"/>
</dbReference>